<keyword evidence="9" id="KW-0967">Endosome</keyword>
<keyword evidence="10 14" id="KW-0863">Zinc-finger</keyword>
<evidence type="ECO:0000313" key="18">
    <source>
        <dbReference type="EMBL" id="KOX72444.1"/>
    </source>
</evidence>
<dbReference type="Gene3D" id="3.30.40.10">
    <property type="entry name" value="Zinc/RING finger domain, C3HC4 (zinc finger)"/>
    <property type="match status" value="1"/>
</dbReference>
<keyword evidence="13 15" id="KW-0175">Coiled coil</keyword>
<evidence type="ECO:0000259" key="17">
    <source>
        <dbReference type="PROSITE" id="PS50178"/>
    </source>
</evidence>
<evidence type="ECO:0000256" key="2">
    <source>
        <dbReference type="ARBA" id="ARBA00004496"/>
    </source>
</evidence>
<protein>
    <submittedName>
        <fullName evidence="18">Rab GTPase-binding effector protein 1</fullName>
    </submittedName>
</protein>
<keyword evidence="8" id="KW-0479">Metal-binding</keyword>
<evidence type="ECO:0000256" key="3">
    <source>
        <dbReference type="ARBA" id="ARBA00006603"/>
    </source>
</evidence>
<feature type="domain" description="RING-type" evidence="16">
    <location>
        <begin position="597"/>
        <end position="645"/>
    </location>
</feature>
<dbReference type="GO" id="GO:0008083">
    <property type="term" value="F:growth factor activity"/>
    <property type="evidence" value="ECO:0007669"/>
    <property type="project" value="InterPro"/>
</dbReference>
<dbReference type="GO" id="GO:0005769">
    <property type="term" value="C:early endosome"/>
    <property type="evidence" value="ECO:0007669"/>
    <property type="project" value="UniProtKB-SubCell"/>
</dbReference>
<dbReference type="Pfam" id="PF03528">
    <property type="entry name" value="Rabaptin"/>
    <property type="match status" value="2"/>
</dbReference>
<dbReference type="GO" id="GO:0006897">
    <property type="term" value="P:endocytosis"/>
    <property type="evidence" value="ECO:0007669"/>
    <property type="project" value="UniProtKB-KW"/>
</dbReference>
<dbReference type="InterPro" id="IPR017455">
    <property type="entry name" value="Znf_FYVE-rel"/>
</dbReference>
<dbReference type="AlphaFoldDB" id="A0A0N1ITG6"/>
<dbReference type="InterPro" id="IPR013083">
    <property type="entry name" value="Znf_RING/FYVE/PHD"/>
</dbReference>
<dbReference type="InterPro" id="IPR018514">
    <property type="entry name" value="Rabaptin_CC"/>
</dbReference>
<evidence type="ECO:0000256" key="8">
    <source>
        <dbReference type="ARBA" id="ARBA00022723"/>
    </source>
</evidence>
<dbReference type="Pfam" id="PF01363">
    <property type="entry name" value="FYVE"/>
    <property type="match status" value="1"/>
</dbReference>
<name>A0A0N1ITG6_9HYME</name>
<dbReference type="PANTHER" id="PTHR31179">
    <property type="entry name" value="RAB GTPASE-BINDING EFFECTOR PROTEIN"/>
    <property type="match status" value="1"/>
</dbReference>
<evidence type="ECO:0000259" key="16">
    <source>
        <dbReference type="PROSITE" id="PS50089"/>
    </source>
</evidence>
<dbReference type="STRING" id="166423.A0A0N1ITG6"/>
<dbReference type="GO" id="GO:0005096">
    <property type="term" value="F:GTPase activator activity"/>
    <property type="evidence" value="ECO:0007669"/>
    <property type="project" value="InterPro"/>
</dbReference>
<keyword evidence="4" id="KW-0813">Transport</keyword>
<keyword evidence="11" id="KW-0862">Zinc</keyword>
<feature type="domain" description="FYVE-type" evidence="17">
    <location>
        <begin position="591"/>
        <end position="649"/>
    </location>
</feature>
<evidence type="ECO:0000256" key="15">
    <source>
        <dbReference type="SAM" id="Coils"/>
    </source>
</evidence>
<dbReference type="PANTHER" id="PTHR31179:SF7">
    <property type="entry name" value="FYVE-TYPE DOMAIN-CONTAINING PROTEIN"/>
    <property type="match status" value="1"/>
</dbReference>
<keyword evidence="5" id="KW-0963">Cytoplasm</keyword>
<feature type="coiled-coil region" evidence="15">
    <location>
        <begin position="51"/>
        <end position="192"/>
    </location>
</feature>
<sequence>MHTRNDSRRKEKQNIDFANQLRKLKKAAMATLPFKDYKQRLNVASIKAKYQSLLYCNLEDLREKVNRLESENVKMREEFNVQRAKMKELFLQKEEELKRRLQDNTCLQKENAKLKNELDEAKSQLVVADLKIQNDMQIEKRKAQEEIASLQRVIHETMEESSCSRKLLDVELTKLKATLSKLQEENALLKSQLPRDPPVDGPQISLSTVTKTLARKVVSQLGADALSLGPDNLEESMRKAQEDAEVLRSLVVPLEEEIKALKEKLRATDDELQKCKEVQLQKKQQELPGSSESVCDMCANYEAQLVKMQAAAKELEKQQLDSERMLQVQKEDLAKEVEFRKEMEEKWNEKKEEHKIKVAELTVTSQTLQQTLTELKRIFEQVQRNVKDELVKLTRGREEVQRHLIVLQKENENLVGKHSKHSQQLQSESINMPNNVEELHVSLLKMREDLITAKVAQEVAQEKEKTLRYEVTLLHEQMEQESRVKEQEILVLKNEIGGLRTQLDKYVRDHRSLVEREEKLERLEKQLDAVLKENKQAELKVAELRQRVTSLQQELDNSEAVQKDFVRLSQSLQVQLERIRQAGSEVRWQHEEDVEECPSCHTTFTVTKKKVHCRHCGHIFCQSCLSHVVKSGPKQRPSRVCDVCHTLLVQDTAPYFSQEPPHTPD</sequence>
<evidence type="ECO:0000256" key="11">
    <source>
        <dbReference type="ARBA" id="ARBA00022833"/>
    </source>
</evidence>
<evidence type="ECO:0000256" key="14">
    <source>
        <dbReference type="PROSITE-ProRule" id="PRU00175"/>
    </source>
</evidence>
<dbReference type="CDD" id="cd15739">
    <property type="entry name" value="FYVE_RABE_unchar"/>
    <property type="match status" value="1"/>
</dbReference>
<dbReference type="SUPFAM" id="SSF57903">
    <property type="entry name" value="FYVE/PHD zinc finger"/>
    <property type="match status" value="1"/>
</dbReference>
<evidence type="ECO:0000256" key="12">
    <source>
        <dbReference type="ARBA" id="ARBA00022927"/>
    </source>
</evidence>
<feature type="coiled-coil region" evidence="15">
    <location>
        <begin position="475"/>
        <end position="561"/>
    </location>
</feature>
<accession>A0A0N1ITG6</accession>
<keyword evidence="6" id="KW-0597">Phosphoprotein</keyword>
<comment type="similarity">
    <text evidence="3">Belongs to the rabaptin family.</text>
</comment>
<keyword evidence="19" id="KW-1185">Reference proteome</keyword>
<dbReference type="OrthoDB" id="79940at2759"/>
<evidence type="ECO:0000256" key="4">
    <source>
        <dbReference type="ARBA" id="ARBA00022448"/>
    </source>
</evidence>
<organism evidence="18 19">
    <name type="scientific">Melipona quadrifasciata</name>
    <dbReference type="NCBI Taxonomy" id="166423"/>
    <lineage>
        <taxon>Eukaryota</taxon>
        <taxon>Metazoa</taxon>
        <taxon>Ecdysozoa</taxon>
        <taxon>Arthropoda</taxon>
        <taxon>Hexapoda</taxon>
        <taxon>Insecta</taxon>
        <taxon>Pterygota</taxon>
        <taxon>Neoptera</taxon>
        <taxon>Endopterygota</taxon>
        <taxon>Hymenoptera</taxon>
        <taxon>Apocrita</taxon>
        <taxon>Aculeata</taxon>
        <taxon>Apoidea</taxon>
        <taxon>Anthophila</taxon>
        <taxon>Apidae</taxon>
        <taxon>Melipona</taxon>
    </lineage>
</organism>
<gene>
    <name evidence="18" type="ORF">WN51_01544</name>
</gene>
<dbReference type="InterPro" id="IPR001841">
    <property type="entry name" value="Znf_RING"/>
</dbReference>
<dbReference type="InterPro" id="IPR011011">
    <property type="entry name" value="Znf_FYVE_PHD"/>
</dbReference>
<dbReference type="SMART" id="SM00064">
    <property type="entry name" value="FYVE"/>
    <property type="match status" value="1"/>
</dbReference>
<dbReference type="Pfam" id="PF09311">
    <property type="entry name" value="Rab5-bind"/>
    <property type="match status" value="1"/>
</dbReference>
<comment type="subcellular location">
    <subcellularLocation>
        <location evidence="2">Cytoplasm</location>
    </subcellularLocation>
    <subcellularLocation>
        <location evidence="1">Early endosome</location>
    </subcellularLocation>
</comment>
<reference evidence="18 19" key="1">
    <citation type="submission" date="2015-07" db="EMBL/GenBank/DDBJ databases">
        <title>The genome of Melipona quadrifasciata.</title>
        <authorList>
            <person name="Pan H."/>
            <person name="Kapheim K."/>
        </authorList>
    </citation>
    <scope>NUCLEOTIDE SEQUENCE [LARGE SCALE GENOMIC DNA]</scope>
    <source>
        <strain evidence="18">0111107301</strain>
        <tissue evidence="18">Whole body</tissue>
    </source>
</reference>
<dbReference type="InterPro" id="IPR015390">
    <property type="entry name" value="Rabaptin_Rab5-bd_dom"/>
</dbReference>
<proteinExistence type="inferred from homology"/>
<dbReference type="Proteomes" id="UP000053105">
    <property type="component" value="Unassembled WGS sequence"/>
</dbReference>
<evidence type="ECO:0000256" key="6">
    <source>
        <dbReference type="ARBA" id="ARBA00022553"/>
    </source>
</evidence>
<dbReference type="EMBL" id="KQ435821">
    <property type="protein sequence ID" value="KOX72444.1"/>
    <property type="molecule type" value="Genomic_DNA"/>
</dbReference>
<evidence type="ECO:0000256" key="9">
    <source>
        <dbReference type="ARBA" id="ARBA00022753"/>
    </source>
</evidence>
<dbReference type="InterPro" id="IPR017907">
    <property type="entry name" value="Znf_RING_CS"/>
</dbReference>
<dbReference type="PROSITE" id="PS00518">
    <property type="entry name" value="ZF_RING_1"/>
    <property type="match status" value="1"/>
</dbReference>
<dbReference type="InterPro" id="IPR000306">
    <property type="entry name" value="Znf_FYVE"/>
</dbReference>
<evidence type="ECO:0000313" key="19">
    <source>
        <dbReference type="Proteomes" id="UP000053105"/>
    </source>
</evidence>
<keyword evidence="12" id="KW-0653">Protein transport</keyword>
<dbReference type="PROSITE" id="PS50089">
    <property type="entry name" value="ZF_RING_2"/>
    <property type="match status" value="1"/>
</dbReference>
<keyword evidence="7" id="KW-0254">Endocytosis</keyword>
<dbReference type="PROSITE" id="PS50178">
    <property type="entry name" value="ZF_FYVE"/>
    <property type="match status" value="1"/>
</dbReference>
<dbReference type="GO" id="GO:0015031">
    <property type="term" value="P:protein transport"/>
    <property type="evidence" value="ECO:0007669"/>
    <property type="project" value="UniProtKB-KW"/>
</dbReference>
<evidence type="ECO:0000256" key="7">
    <source>
        <dbReference type="ARBA" id="ARBA00022583"/>
    </source>
</evidence>
<evidence type="ECO:0000256" key="1">
    <source>
        <dbReference type="ARBA" id="ARBA00004412"/>
    </source>
</evidence>
<feature type="coiled-coil region" evidence="15">
    <location>
        <begin position="244"/>
        <end position="332"/>
    </location>
</feature>
<dbReference type="InterPro" id="IPR003914">
    <property type="entry name" value="Rabaptin"/>
</dbReference>
<evidence type="ECO:0000256" key="10">
    <source>
        <dbReference type="ARBA" id="ARBA00022771"/>
    </source>
</evidence>
<dbReference type="GO" id="GO:0008270">
    <property type="term" value="F:zinc ion binding"/>
    <property type="evidence" value="ECO:0007669"/>
    <property type="project" value="UniProtKB-KW"/>
</dbReference>
<dbReference type="FunFam" id="1.20.5.730:FF:000005">
    <property type="entry name" value="RABaptiN (Rab effector)"/>
    <property type="match status" value="1"/>
</dbReference>
<evidence type="ECO:0000256" key="5">
    <source>
        <dbReference type="ARBA" id="ARBA00022490"/>
    </source>
</evidence>
<dbReference type="Gene3D" id="1.20.5.730">
    <property type="entry name" value="Single helix bin"/>
    <property type="match status" value="1"/>
</dbReference>
<evidence type="ECO:0000256" key="13">
    <source>
        <dbReference type="ARBA" id="ARBA00023054"/>
    </source>
</evidence>